<comment type="caution">
    <text evidence="1">The sequence shown here is derived from an EMBL/GenBank/DDBJ whole genome shotgun (WGS) entry which is preliminary data.</text>
</comment>
<evidence type="ECO:0008006" key="3">
    <source>
        <dbReference type="Google" id="ProtNLM"/>
    </source>
</evidence>
<proteinExistence type="predicted"/>
<dbReference type="Gene3D" id="1.10.1370.30">
    <property type="match status" value="1"/>
</dbReference>
<dbReference type="SUPFAM" id="SSF55486">
    <property type="entry name" value="Metalloproteases ('zincins'), catalytic domain"/>
    <property type="match status" value="1"/>
</dbReference>
<dbReference type="Proteomes" id="UP000053860">
    <property type="component" value="Unassembled WGS sequence"/>
</dbReference>
<feature type="non-terminal residue" evidence="1">
    <location>
        <position position="1"/>
    </location>
</feature>
<organism evidence="1 2">
    <name type="scientific">Proteiniphilum acetatigenes</name>
    <dbReference type="NCBI Taxonomy" id="294710"/>
    <lineage>
        <taxon>Bacteria</taxon>
        <taxon>Pseudomonadati</taxon>
        <taxon>Bacteroidota</taxon>
        <taxon>Bacteroidia</taxon>
        <taxon>Bacteroidales</taxon>
        <taxon>Dysgonomonadaceae</taxon>
        <taxon>Proteiniphilum</taxon>
    </lineage>
</organism>
<dbReference type="EMBL" id="LGGN01000338">
    <property type="protein sequence ID" value="KUK75923.1"/>
    <property type="molecule type" value="Genomic_DNA"/>
</dbReference>
<accession>A0A101HFG7</accession>
<evidence type="ECO:0000313" key="2">
    <source>
        <dbReference type="Proteomes" id="UP000053860"/>
    </source>
</evidence>
<gene>
    <name evidence="1" type="ORF">XD92_1446</name>
</gene>
<protein>
    <recommendedName>
        <fullName evidence="3">Peptidase M3A/M3B catalytic domain-containing protein</fullName>
    </recommendedName>
</protein>
<dbReference type="STRING" id="1123008.GCA_000380985_02502"/>
<name>A0A101HFG7_9BACT</name>
<dbReference type="AlphaFoldDB" id="A0A101HFG7"/>
<sequence length="719" mass="81457">GKILLSETLNVCLYTFGGFEKKLLYLKKINKLFMNTRSFIAIAVMVNLLTACTNNQEKKQDMNQAEFITAAQSEEVITRLKDSLGEADAFRIERGVEQVAALWREQDGNADAFAQFCKSSFVAETAALFNLFSTLERNFEVIGGYFHKMDVELKMPLQLEGPDITSVDMMFGSYDASAHLTDDLYGNKIAFLTALNFPFFSLDEKTERGAKWSRREWAYARMGDRFISRVPAAIQQDISKTLTEADAYISDYNIFMGNLRNDAGEQLFPEGMKLITHWGLRDELKSNYADTERGLEKQRMIYKVMQRIIDQSIPREVINSGSHTWNPETNELFADGNIATGTPEDSRRYEVFLKNFHAMRQLDAYSPHYPTQLVRAFDGTMEVPQKDVEALFVGLLSSPQVKEVGALIASRLGRELEPFDIWYNGFKGDEGIPEEQLTALTSRKYPDAAALEKDLPNILVKLGWNPEKAKEITSLITVDASRGAGHAWGAEMRNDVARLRTRIGENGMDYKGYNIAVHEFGHNVEQTITMNDVDYYMLNGVPNTSFTEAVAFLFQKRDLELLGLKKSNPDEEHWLALSSFWSAYEIMGVSLVDIRVWEWLYAHPDAMAAELKEAVIDIAKEVWNSYYAGVLGGKDETLLGIYSHMIDNPLYLPNYPMGHLIDFQIEQQVKGKNMAEEIERMCRQGNIIPQLWMEHAVGSSISIDPLLVATEEALAALKQ</sequence>
<evidence type="ECO:0000313" key="1">
    <source>
        <dbReference type="EMBL" id="KUK75923.1"/>
    </source>
</evidence>
<dbReference type="PATRIC" id="fig|294710.3.peg.116"/>
<reference evidence="2" key="1">
    <citation type="journal article" date="2015" name="MBio">
        <title>Genome-Resolved Metagenomic Analysis Reveals Roles for Candidate Phyla and Other Microbial Community Members in Biogeochemical Transformations in Oil Reservoirs.</title>
        <authorList>
            <person name="Hu P."/>
            <person name="Tom L."/>
            <person name="Singh A."/>
            <person name="Thomas B.C."/>
            <person name="Baker B.J."/>
            <person name="Piceno Y.M."/>
            <person name="Andersen G.L."/>
            <person name="Banfield J.F."/>
        </authorList>
    </citation>
    <scope>NUCLEOTIDE SEQUENCE [LARGE SCALE GENOMIC DNA]</scope>
</reference>